<dbReference type="EMBL" id="SJPY01000001">
    <property type="protein sequence ID" value="TWU44913.1"/>
    <property type="molecule type" value="Genomic_DNA"/>
</dbReference>
<organism evidence="2 3">
    <name type="scientific">Novipirellula aureliae</name>
    <dbReference type="NCBI Taxonomy" id="2527966"/>
    <lineage>
        <taxon>Bacteria</taxon>
        <taxon>Pseudomonadati</taxon>
        <taxon>Planctomycetota</taxon>
        <taxon>Planctomycetia</taxon>
        <taxon>Pirellulales</taxon>
        <taxon>Pirellulaceae</taxon>
        <taxon>Novipirellula</taxon>
    </lineage>
</organism>
<proteinExistence type="predicted"/>
<dbReference type="Proteomes" id="UP000315471">
    <property type="component" value="Unassembled WGS sequence"/>
</dbReference>
<dbReference type="AlphaFoldDB" id="A0A5C6E5D8"/>
<feature type="region of interest" description="Disordered" evidence="1">
    <location>
        <begin position="1"/>
        <end position="21"/>
    </location>
</feature>
<accession>A0A5C6E5D8</accession>
<name>A0A5C6E5D8_9BACT</name>
<keyword evidence="3" id="KW-1185">Reference proteome</keyword>
<protein>
    <submittedName>
        <fullName evidence="2">Uncharacterized protein</fullName>
    </submittedName>
</protein>
<comment type="caution">
    <text evidence="2">The sequence shown here is derived from an EMBL/GenBank/DDBJ whole genome shotgun (WGS) entry which is preliminary data.</text>
</comment>
<reference evidence="2 3" key="1">
    <citation type="submission" date="2019-02" db="EMBL/GenBank/DDBJ databases">
        <title>Deep-cultivation of Planctomycetes and their phenomic and genomic characterization uncovers novel biology.</title>
        <authorList>
            <person name="Wiegand S."/>
            <person name="Jogler M."/>
            <person name="Boedeker C."/>
            <person name="Pinto D."/>
            <person name="Vollmers J."/>
            <person name="Rivas-Marin E."/>
            <person name="Kohn T."/>
            <person name="Peeters S.H."/>
            <person name="Heuer A."/>
            <person name="Rast P."/>
            <person name="Oberbeckmann S."/>
            <person name="Bunk B."/>
            <person name="Jeske O."/>
            <person name="Meyerdierks A."/>
            <person name="Storesund J.E."/>
            <person name="Kallscheuer N."/>
            <person name="Luecker S."/>
            <person name="Lage O.M."/>
            <person name="Pohl T."/>
            <person name="Merkel B.J."/>
            <person name="Hornburger P."/>
            <person name="Mueller R.-W."/>
            <person name="Bruemmer F."/>
            <person name="Labrenz M."/>
            <person name="Spormann A.M."/>
            <person name="Op Den Camp H."/>
            <person name="Overmann J."/>
            <person name="Amann R."/>
            <person name="Jetten M.S.M."/>
            <person name="Mascher T."/>
            <person name="Medema M.H."/>
            <person name="Devos D.P."/>
            <person name="Kaster A.-K."/>
            <person name="Ovreas L."/>
            <person name="Rohde M."/>
            <person name="Galperin M.Y."/>
            <person name="Jogler C."/>
        </authorList>
    </citation>
    <scope>NUCLEOTIDE SEQUENCE [LARGE SCALE GENOMIC DNA]</scope>
    <source>
        <strain evidence="2 3">Q31b</strain>
    </source>
</reference>
<evidence type="ECO:0000313" key="2">
    <source>
        <dbReference type="EMBL" id="TWU44913.1"/>
    </source>
</evidence>
<sequence length="41" mass="4707">MAAGGGDQRVTEEGFHKRRKKGKYCREKPLRWCRMAGQILG</sequence>
<gene>
    <name evidence="2" type="ORF">Q31b_00840</name>
</gene>
<evidence type="ECO:0000313" key="3">
    <source>
        <dbReference type="Proteomes" id="UP000315471"/>
    </source>
</evidence>
<evidence type="ECO:0000256" key="1">
    <source>
        <dbReference type="SAM" id="MobiDB-lite"/>
    </source>
</evidence>